<dbReference type="PANTHER" id="PTHR10553">
    <property type="entry name" value="SMALL NUCLEAR RIBONUCLEOPROTEIN"/>
    <property type="match status" value="1"/>
</dbReference>
<comment type="similarity">
    <text evidence="2 9">Belongs to the snRNP Sm proteins family.</text>
</comment>
<keyword evidence="4 9" id="KW-0747">Spliceosome</keyword>
<evidence type="ECO:0000256" key="4">
    <source>
        <dbReference type="ARBA" id="ARBA00022728"/>
    </source>
</evidence>
<evidence type="ECO:0000313" key="12">
    <source>
        <dbReference type="Proteomes" id="UP000320333"/>
    </source>
</evidence>
<keyword evidence="12" id="KW-1185">Reference proteome</keyword>
<dbReference type="GO" id="GO:0034719">
    <property type="term" value="C:SMN-Sm protein complex"/>
    <property type="evidence" value="ECO:0007669"/>
    <property type="project" value="TreeGrafter"/>
</dbReference>
<dbReference type="GO" id="GO:0000387">
    <property type="term" value="P:spliceosomal snRNP assembly"/>
    <property type="evidence" value="ECO:0007669"/>
    <property type="project" value="UniProtKB-UniRule"/>
</dbReference>
<accession>A0A507FI39</accession>
<dbReference type="GO" id="GO:0005682">
    <property type="term" value="C:U5 snRNP"/>
    <property type="evidence" value="ECO:0007669"/>
    <property type="project" value="TreeGrafter"/>
</dbReference>
<evidence type="ECO:0000313" key="11">
    <source>
        <dbReference type="EMBL" id="TPX76101.1"/>
    </source>
</evidence>
<keyword evidence="5 9" id="KW-0694">RNA-binding</keyword>
<dbReference type="GO" id="GO:0005686">
    <property type="term" value="C:U2 snRNP"/>
    <property type="evidence" value="ECO:0007669"/>
    <property type="project" value="TreeGrafter"/>
</dbReference>
<evidence type="ECO:0000259" key="10">
    <source>
        <dbReference type="PROSITE" id="PS52002"/>
    </source>
</evidence>
<evidence type="ECO:0000256" key="3">
    <source>
        <dbReference type="ARBA" id="ARBA00022664"/>
    </source>
</evidence>
<dbReference type="GO" id="GO:0003723">
    <property type="term" value="F:RNA binding"/>
    <property type="evidence" value="ECO:0007669"/>
    <property type="project" value="UniProtKB-UniRule"/>
</dbReference>
<name>A0A507FI39_9FUNG</name>
<feature type="domain" description="Sm" evidence="10">
    <location>
        <begin position="11"/>
        <end position="83"/>
    </location>
</feature>
<dbReference type="GO" id="GO:0071004">
    <property type="term" value="C:U2-type prespliceosome"/>
    <property type="evidence" value="ECO:0007669"/>
    <property type="project" value="TreeGrafter"/>
</dbReference>
<protein>
    <recommendedName>
        <fullName evidence="9">Small nuclear ribonucleoprotein G</fullName>
        <shortName evidence="9">snRNP-G</shortName>
    </recommendedName>
</protein>
<organism evidence="11 12">
    <name type="scientific">Chytriomyces confervae</name>
    <dbReference type="NCBI Taxonomy" id="246404"/>
    <lineage>
        <taxon>Eukaryota</taxon>
        <taxon>Fungi</taxon>
        <taxon>Fungi incertae sedis</taxon>
        <taxon>Chytridiomycota</taxon>
        <taxon>Chytridiomycota incertae sedis</taxon>
        <taxon>Chytridiomycetes</taxon>
        <taxon>Chytridiales</taxon>
        <taxon>Chytriomycetaceae</taxon>
        <taxon>Chytriomyces</taxon>
    </lineage>
</organism>
<sequence>MSKAAAPELKKYVFVPGSYMDKRLFLELNGNRKVSGVLRGFDPFMNIVLEDATEEVSATDRQDMGMIVIRGNSIVVLEALEKIV</sequence>
<evidence type="ECO:0000256" key="9">
    <source>
        <dbReference type="RuleBase" id="RU365052"/>
    </source>
</evidence>
<dbReference type="InterPro" id="IPR001163">
    <property type="entry name" value="Sm_dom_euk/arc"/>
</dbReference>
<reference evidence="11 12" key="1">
    <citation type="journal article" date="2019" name="Sci. Rep.">
        <title>Comparative genomics of chytrid fungi reveal insights into the obligate biotrophic and pathogenic lifestyle of Synchytrium endobioticum.</title>
        <authorList>
            <person name="van de Vossenberg B.T.L.H."/>
            <person name="Warris S."/>
            <person name="Nguyen H.D.T."/>
            <person name="van Gent-Pelzer M.P.E."/>
            <person name="Joly D.L."/>
            <person name="van de Geest H.C."/>
            <person name="Bonants P.J.M."/>
            <person name="Smith D.S."/>
            <person name="Levesque C.A."/>
            <person name="van der Lee T.A.J."/>
        </authorList>
    </citation>
    <scope>NUCLEOTIDE SEQUENCE [LARGE SCALE GENOMIC DNA]</scope>
    <source>
        <strain evidence="11 12">CBS 675.73</strain>
    </source>
</reference>
<dbReference type="EMBL" id="QEAP01000058">
    <property type="protein sequence ID" value="TPX76101.1"/>
    <property type="molecule type" value="Genomic_DNA"/>
</dbReference>
<dbReference type="Proteomes" id="UP000320333">
    <property type="component" value="Unassembled WGS sequence"/>
</dbReference>
<dbReference type="GO" id="GO:0005685">
    <property type="term" value="C:U1 snRNP"/>
    <property type="evidence" value="ECO:0007669"/>
    <property type="project" value="TreeGrafter"/>
</dbReference>
<dbReference type="InterPro" id="IPR034098">
    <property type="entry name" value="Sm_G"/>
</dbReference>
<dbReference type="SUPFAM" id="SSF50182">
    <property type="entry name" value="Sm-like ribonucleoproteins"/>
    <property type="match status" value="1"/>
</dbReference>
<dbReference type="PROSITE" id="PS52002">
    <property type="entry name" value="SM"/>
    <property type="match status" value="1"/>
</dbReference>
<dbReference type="GO" id="GO:0005687">
    <property type="term" value="C:U4 snRNP"/>
    <property type="evidence" value="ECO:0007669"/>
    <property type="project" value="TreeGrafter"/>
</dbReference>
<comment type="function">
    <text evidence="9">Plays a role in pre-mRNA splicing.</text>
</comment>
<evidence type="ECO:0000256" key="5">
    <source>
        <dbReference type="ARBA" id="ARBA00022884"/>
    </source>
</evidence>
<dbReference type="SMART" id="SM00651">
    <property type="entry name" value="Sm"/>
    <property type="match status" value="1"/>
</dbReference>
<keyword evidence="3 9" id="KW-0507">mRNA processing</keyword>
<gene>
    <name evidence="11" type="ORF">CcCBS67573_g02647</name>
</gene>
<evidence type="ECO:0000256" key="2">
    <source>
        <dbReference type="ARBA" id="ARBA00006850"/>
    </source>
</evidence>
<dbReference type="FunFam" id="2.30.30.100:FF:000023">
    <property type="entry name" value="Small nuclear ribonucleoprotein G"/>
    <property type="match status" value="1"/>
</dbReference>
<dbReference type="GO" id="GO:0097526">
    <property type="term" value="C:spliceosomal tri-snRNP complex"/>
    <property type="evidence" value="ECO:0007669"/>
    <property type="project" value="TreeGrafter"/>
</dbReference>
<dbReference type="PANTHER" id="PTHR10553:SF2">
    <property type="entry name" value="SMALL NUCLEAR RIBONUCLEOPROTEIN G"/>
    <property type="match status" value="1"/>
</dbReference>
<dbReference type="InterPro" id="IPR044641">
    <property type="entry name" value="Lsm7/SmG-like"/>
</dbReference>
<comment type="caution">
    <text evidence="11">The sequence shown here is derived from an EMBL/GenBank/DDBJ whole genome shotgun (WGS) entry which is preliminary data.</text>
</comment>
<dbReference type="GO" id="GO:0071013">
    <property type="term" value="C:catalytic step 2 spliceosome"/>
    <property type="evidence" value="ECO:0007669"/>
    <property type="project" value="TreeGrafter"/>
</dbReference>
<dbReference type="CDD" id="cd01719">
    <property type="entry name" value="Sm_G"/>
    <property type="match status" value="1"/>
</dbReference>
<proteinExistence type="inferred from homology"/>
<dbReference type="InterPro" id="IPR047575">
    <property type="entry name" value="Sm"/>
</dbReference>
<keyword evidence="8 9" id="KW-0687">Ribonucleoprotein</keyword>
<dbReference type="AlphaFoldDB" id="A0A507FI39"/>
<keyword evidence="6 9" id="KW-0508">mRNA splicing</keyword>
<keyword evidence="7 9" id="KW-0539">Nucleus</keyword>
<evidence type="ECO:0000256" key="6">
    <source>
        <dbReference type="ARBA" id="ARBA00023187"/>
    </source>
</evidence>
<dbReference type="OrthoDB" id="2146at2759"/>
<dbReference type="GO" id="GO:0071011">
    <property type="term" value="C:precatalytic spliceosome"/>
    <property type="evidence" value="ECO:0007669"/>
    <property type="project" value="TreeGrafter"/>
</dbReference>
<dbReference type="Pfam" id="PF01423">
    <property type="entry name" value="LSM"/>
    <property type="match status" value="1"/>
</dbReference>
<dbReference type="InterPro" id="IPR010920">
    <property type="entry name" value="LSM_dom_sf"/>
</dbReference>
<dbReference type="STRING" id="246404.A0A507FI39"/>
<evidence type="ECO:0000256" key="7">
    <source>
        <dbReference type="ARBA" id="ARBA00023242"/>
    </source>
</evidence>
<evidence type="ECO:0000256" key="1">
    <source>
        <dbReference type="ARBA" id="ARBA00004123"/>
    </source>
</evidence>
<comment type="subcellular location">
    <subcellularLocation>
        <location evidence="1 9">Nucleus</location>
    </subcellularLocation>
</comment>
<evidence type="ECO:0000256" key="8">
    <source>
        <dbReference type="ARBA" id="ARBA00023274"/>
    </source>
</evidence>
<dbReference type="GO" id="GO:0005689">
    <property type="term" value="C:U12-type spliceosomal complex"/>
    <property type="evidence" value="ECO:0007669"/>
    <property type="project" value="TreeGrafter"/>
</dbReference>
<dbReference type="Gene3D" id="2.30.30.100">
    <property type="match status" value="1"/>
</dbReference>